<reference evidence="6" key="2">
    <citation type="journal article" date="2023" name="IMA Fungus">
        <title>Comparative genomic study of the Penicillium genus elucidates a diverse pangenome and 15 lateral gene transfer events.</title>
        <authorList>
            <person name="Petersen C."/>
            <person name="Sorensen T."/>
            <person name="Nielsen M.R."/>
            <person name="Sondergaard T.E."/>
            <person name="Sorensen J.L."/>
            <person name="Fitzpatrick D.A."/>
            <person name="Frisvad J.C."/>
            <person name="Nielsen K.L."/>
        </authorList>
    </citation>
    <scope>NUCLEOTIDE SEQUENCE</scope>
    <source>
        <strain evidence="6">IBT 21917</strain>
    </source>
</reference>
<comment type="caution">
    <text evidence="6">The sequence shown here is derived from an EMBL/GenBank/DDBJ whole genome shotgun (WGS) entry which is preliminary data.</text>
</comment>
<evidence type="ECO:0000256" key="2">
    <source>
        <dbReference type="ARBA" id="ARBA00022723"/>
    </source>
</evidence>
<evidence type="ECO:0000256" key="3">
    <source>
        <dbReference type="ARBA" id="ARBA00022801"/>
    </source>
</evidence>
<evidence type="ECO:0000256" key="4">
    <source>
        <dbReference type="SAM" id="SignalP"/>
    </source>
</evidence>
<evidence type="ECO:0000313" key="6">
    <source>
        <dbReference type="EMBL" id="KAJ5151566.1"/>
    </source>
</evidence>
<dbReference type="OrthoDB" id="4018688at2759"/>
<dbReference type="AlphaFoldDB" id="A0A9W9LDB9"/>
<dbReference type="Gene3D" id="3.40.1210.10">
    <property type="entry name" value="Survival protein SurE-like phosphatase/nucleotidase"/>
    <property type="match status" value="1"/>
</dbReference>
<dbReference type="Pfam" id="PF01975">
    <property type="entry name" value="SurE"/>
    <property type="match status" value="1"/>
</dbReference>
<feature type="chain" id="PRO_5040979538" description="Survival protein SurE-like phosphatase/nucleotidase domain-containing protein" evidence="4">
    <location>
        <begin position="21"/>
        <end position="333"/>
    </location>
</feature>
<comment type="similarity">
    <text evidence="1">Belongs to the SurE nucleotidase family.</text>
</comment>
<dbReference type="GO" id="GO:0008252">
    <property type="term" value="F:nucleotidase activity"/>
    <property type="evidence" value="ECO:0007669"/>
    <property type="project" value="InterPro"/>
</dbReference>
<gene>
    <name evidence="6" type="ORF">N7492_009861</name>
</gene>
<dbReference type="GO" id="GO:0046872">
    <property type="term" value="F:metal ion binding"/>
    <property type="evidence" value="ECO:0007669"/>
    <property type="project" value="UniProtKB-KW"/>
</dbReference>
<keyword evidence="3" id="KW-0378">Hydrolase</keyword>
<keyword evidence="7" id="KW-1185">Reference proteome</keyword>
<name>A0A9W9LDB9_9EURO</name>
<accession>A0A9W9LDB9</accession>
<evidence type="ECO:0000256" key="1">
    <source>
        <dbReference type="ARBA" id="ARBA00011062"/>
    </source>
</evidence>
<feature type="domain" description="Survival protein SurE-like phosphatase/nucleotidase" evidence="5">
    <location>
        <begin position="23"/>
        <end position="241"/>
    </location>
</feature>
<dbReference type="InterPro" id="IPR036523">
    <property type="entry name" value="SurE-like_sf"/>
</dbReference>
<dbReference type="InterPro" id="IPR002828">
    <property type="entry name" value="SurE-like_Pase/nucleotidase"/>
</dbReference>
<keyword evidence="4" id="KW-0732">Signal</keyword>
<dbReference type="PANTHER" id="PTHR30457">
    <property type="entry name" value="5'-NUCLEOTIDASE SURE"/>
    <property type="match status" value="1"/>
</dbReference>
<evidence type="ECO:0000259" key="5">
    <source>
        <dbReference type="Pfam" id="PF01975"/>
    </source>
</evidence>
<proteinExistence type="inferred from homology"/>
<organism evidence="6 7">
    <name type="scientific">Penicillium capsulatum</name>
    <dbReference type="NCBI Taxonomy" id="69766"/>
    <lineage>
        <taxon>Eukaryota</taxon>
        <taxon>Fungi</taxon>
        <taxon>Dikarya</taxon>
        <taxon>Ascomycota</taxon>
        <taxon>Pezizomycotina</taxon>
        <taxon>Eurotiomycetes</taxon>
        <taxon>Eurotiomycetidae</taxon>
        <taxon>Eurotiales</taxon>
        <taxon>Aspergillaceae</taxon>
        <taxon>Penicillium</taxon>
    </lineage>
</organism>
<dbReference type="EMBL" id="JAPQKO010000008">
    <property type="protein sequence ID" value="KAJ5151566.1"/>
    <property type="molecule type" value="Genomic_DNA"/>
</dbReference>
<dbReference type="PANTHER" id="PTHR30457:SF0">
    <property type="entry name" value="PHOSPHATASE, PUTATIVE (AFU_ORTHOLOGUE AFUA_4G01070)-RELATED"/>
    <property type="match status" value="1"/>
</dbReference>
<reference evidence="6" key="1">
    <citation type="submission" date="2022-11" db="EMBL/GenBank/DDBJ databases">
        <authorList>
            <person name="Petersen C."/>
        </authorList>
    </citation>
    <scope>NUCLEOTIDE SEQUENCE</scope>
    <source>
        <strain evidence="6">IBT 21917</strain>
    </source>
</reference>
<protein>
    <recommendedName>
        <fullName evidence="5">Survival protein SurE-like phosphatase/nucleotidase domain-containing protein</fullName>
    </recommendedName>
</protein>
<dbReference type="InterPro" id="IPR030048">
    <property type="entry name" value="SurE"/>
</dbReference>
<dbReference type="Proteomes" id="UP001146351">
    <property type="component" value="Unassembled WGS sequence"/>
</dbReference>
<sequence>MRLTFLLPVLALTWSDPAGAVNIISSNDDGWAEANIRAFFHALTSAGHSTVVAAPAQDQSGTGEHPRTCQPLNGLTSPSATGSFQKTPTVLTKPCEFNSCPEGSPPVGHNASEPRLNYVNSYPATSMKYGIHSISRDFFEGAPDLAVAGPNVGNNIGLTVSLSGTVGATTYAVHEAGIPGIAFSGATGSQTAWNASSTLPHYSQVYADLAVNFTNALVASGKPYLPEGIWLNVNFPSVSDECSTPDDFAFVLSRIHIAVPLITPGDVEVCGDSRLPSEIAVSLASGCYTSVSVGVASNKEDANATMQAAVLKKLGSLLTCLPSSTHGPRVELV</sequence>
<feature type="signal peptide" evidence="4">
    <location>
        <begin position="1"/>
        <end position="20"/>
    </location>
</feature>
<evidence type="ECO:0000313" key="7">
    <source>
        <dbReference type="Proteomes" id="UP001146351"/>
    </source>
</evidence>
<dbReference type="SUPFAM" id="SSF64167">
    <property type="entry name" value="SurE-like"/>
    <property type="match status" value="1"/>
</dbReference>
<keyword evidence="2" id="KW-0479">Metal-binding</keyword>